<feature type="active site" description="Nucleophile" evidence="7">
    <location>
        <position position="147"/>
    </location>
</feature>
<dbReference type="PANTHER" id="PTHR30582:SF2">
    <property type="entry name" value="L,D-TRANSPEPTIDASE YCIB-RELATED"/>
    <property type="match status" value="1"/>
</dbReference>
<accession>A0ABV0B4D2</accession>
<dbReference type="EMBL" id="JBDIZK010000002">
    <property type="protein sequence ID" value="MEN3746448.1"/>
    <property type="molecule type" value="Genomic_DNA"/>
</dbReference>
<name>A0ABV0B4D2_9SPHN</name>
<dbReference type="RefSeq" id="WP_346245447.1">
    <property type="nucleotide sequence ID" value="NZ_JBDIZK010000002.1"/>
</dbReference>
<feature type="domain" description="L,D-TPase catalytic" evidence="9">
    <location>
        <begin position="62"/>
        <end position="171"/>
    </location>
</feature>
<feature type="chain" id="PRO_5045059229" evidence="8">
    <location>
        <begin position="25"/>
        <end position="215"/>
    </location>
</feature>
<dbReference type="InterPro" id="IPR038063">
    <property type="entry name" value="Transpep_catalytic_dom"/>
</dbReference>
<comment type="similarity">
    <text evidence="2">Belongs to the YkuD family.</text>
</comment>
<evidence type="ECO:0000256" key="7">
    <source>
        <dbReference type="PROSITE-ProRule" id="PRU01373"/>
    </source>
</evidence>
<comment type="pathway">
    <text evidence="1 7">Cell wall biogenesis; peptidoglycan biosynthesis.</text>
</comment>
<dbReference type="Pfam" id="PF03734">
    <property type="entry name" value="YkuD"/>
    <property type="match status" value="1"/>
</dbReference>
<dbReference type="SUPFAM" id="SSF141523">
    <property type="entry name" value="L,D-transpeptidase catalytic domain-like"/>
    <property type="match status" value="1"/>
</dbReference>
<evidence type="ECO:0000256" key="8">
    <source>
        <dbReference type="SAM" id="SignalP"/>
    </source>
</evidence>
<keyword evidence="6 7" id="KW-0961">Cell wall biogenesis/degradation</keyword>
<evidence type="ECO:0000256" key="3">
    <source>
        <dbReference type="ARBA" id="ARBA00022679"/>
    </source>
</evidence>
<comment type="caution">
    <text evidence="10">The sequence shown here is derived from an EMBL/GenBank/DDBJ whole genome shotgun (WGS) entry which is preliminary data.</text>
</comment>
<reference evidence="10 11" key="1">
    <citation type="submission" date="2024-05" db="EMBL/GenBank/DDBJ databases">
        <title>Sphingomonas sp. HF-S3 16S ribosomal RNA gene Genome sequencing and assembly.</title>
        <authorList>
            <person name="Lee H."/>
        </authorList>
    </citation>
    <scope>NUCLEOTIDE SEQUENCE [LARGE SCALE GENOMIC DNA]</scope>
    <source>
        <strain evidence="10 11">HF-S3</strain>
    </source>
</reference>
<evidence type="ECO:0000256" key="2">
    <source>
        <dbReference type="ARBA" id="ARBA00005992"/>
    </source>
</evidence>
<proteinExistence type="inferred from homology"/>
<dbReference type="Gene3D" id="2.40.440.10">
    <property type="entry name" value="L,D-transpeptidase catalytic domain-like"/>
    <property type="match status" value="1"/>
</dbReference>
<dbReference type="PANTHER" id="PTHR30582">
    <property type="entry name" value="L,D-TRANSPEPTIDASE"/>
    <property type="match status" value="1"/>
</dbReference>
<evidence type="ECO:0000259" key="9">
    <source>
        <dbReference type="PROSITE" id="PS52029"/>
    </source>
</evidence>
<evidence type="ECO:0000256" key="1">
    <source>
        <dbReference type="ARBA" id="ARBA00004752"/>
    </source>
</evidence>
<gene>
    <name evidence="10" type="ORF">TPR58_04655</name>
</gene>
<keyword evidence="5 7" id="KW-0573">Peptidoglycan synthesis</keyword>
<evidence type="ECO:0000256" key="6">
    <source>
        <dbReference type="ARBA" id="ARBA00023316"/>
    </source>
</evidence>
<evidence type="ECO:0000313" key="10">
    <source>
        <dbReference type="EMBL" id="MEN3746448.1"/>
    </source>
</evidence>
<dbReference type="PROSITE" id="PS52029">
    <property type="entry name" value="LD_TPASE"/>
    <property type="match status" value="1"/>
</dbReference>
<evidence type="ECO:0000313" key="11">
    <source>
        <dbReference type="Proteomes" id="UP001427805"/>
    </source>
</evidence>
<dbReference type="NCBIfam" id="NF004785">
    <property type="entry name" value="PRK06132.1-2"/>
    <property type="match status" value="1"/>
</dbReference>
<dbReference type="Proteomes" id="UP001427805">
    <property type="component" value="Unassembled WGS sequence"/>
</dbReference>
<keyword evidence="3" id="KW-0808">Transferase</keyword>
<feature type="active site" description="Proton donor/acceptor" evidence="7">
    <location>
        <position position="134"/>
    </location>
</feature>
<evidence type="ECO:0000256" key="4">
    <source>
        <dbReference type="ARBA" id="ARBA00022960"/>
    </source>
</evidence>
<dbReference type="CDD" id="cd16913">
    <property type="entry name" value="YkuD_like"/>
    <property type="match status" value="1"/>
</dbReference>
<dbReference type="InterPro" id="IPR005490">
    <property type="entry name" value="LD_TPept_cat_dom"/>
</dbReference>
<organism evidence="10 11">
    <name type="scientific">Sphingomonas rustica</name>
    <dbReference type="NCBI Taxonomy" id="3103142"/>
    <lineage>
        <taxon>Bacteria</taxon>
        <taxon>Pseudomonadati</taxon>
        <taxon>Pseudomonadota</taxon>
        <taxon>Alphaproteobacteria</taxon>
        <taxon>Sphingomonadales</taxon>
        <taxon>Sphingomonadaceae</taxon>
        <taxon>Sphingomonas</taxon>
    </lineage>
</organism>
<dbReference type="InterPro" id="IPR050979">
    <property type="entry name" value="LD-transpeptidase"/>
</dbReference>
<keyword evidence="4 7" id="KW-0133">Cell shape</keyword>
<feature type="signal peptide" evidence="8">
    <location>
        <begin position="1"/>
        <end position="24"/>
    </location>
</feature>
<evidence type="ECO:0000256" key="5">
    <source>
        <dbReference type="ARBA" id="ARBA00022984"/>
    </source>
</evidence>
<keyword evidence="8" id="KW-0732">Signal</keyword>
<sequence>MKDWQAIACMLCGAASLLAAPALAQTGTSRSEPAEVEFVPLKPGQFLWFERPAAIGGATSSISIIVSISSQVMYVYRGEALIAVSTVSTGKRGKATPVGEFTILEKREFHRSNLYSNAPMPWMQRLTWDGIALHGGHLPGYPASHGCIRMPAAFARRLFDLTRTGATVSIVGDAVPRRLMRQPAVPMLVADPRGFTDERWNVVTASAERAEPAVR</sequence>
<protein>
    <submittedName>
        <fullName evidence="10">L,D-transpeptidase family protein</fullName>
    </submittedName>
</protein>
<keyword evidence="11" id="KW-1185">Reference proteome</keyword>